<evidence type="ECO:0000259" key="1">
    <source>
        <dbReference type="Pfam" id="PF01548"/>
    </source>
</evidence>
<name>A0ABY4MGM3_9ACTN</name>
<keyword evidence="4" id="KW-1185">Reference proteome</keyword>
<evidence type="ECO:0000259" key="2">
    <source>
        <dbReference type="Pfam" id="PF02371"/>
    </source>
</evidence>
<evidence type="ECO:0000313" key="3">
    <source>
        <dbReference type="EMBL" id="UQA96810.1"/>
    </source>
</evidence>
<dbReference type="Proteomes" id="UP000830115">
    <property type="component" value="Chromosome"/>
</dbReference>
<dbReference type="Pfam" id="PF02371">
    <property type="entry name" value="Transposase_20"/>
    <property type="match status" value="1"/>
</dbReference>
<protein>
    <submittedName>
        <fullName evidence="3">IS110 family transposase</fullName>
    </submittedName>
</protein>
<organism evidence="3 4">
    <name type="scientific">Streptomyces halobius</name>
    <dbReference type="NCBI Taxonomy" id="2879846"/>
    <lineage>
        <taxon>Bacteria</taxon>
        <taxon>Bacillati</taxon>
        <taxon>Actinomycetota</taxon>
        <taxon>Actinomycetes</taxon>
        <taxon>Kitasatosporales</taxon>
        <taxon>Streptomycetaceae</taxon>
        <taxon>Streptomyces</taxon>
    </lineage>
</organism>
<evidence type="ECO:0000313" key="4">
    <source>
        <dbReference type="Proteomes" id="UP000830115"/>
    </source>
</evidence>
<dbReference type="RefSeq" id="WP_283113178.1">
    <property type="nucleotide sequence ID" value="NZ_CP086322.1"/>
</dbReference>
<reference evidence="3" key="1">
    <citation type="submission" date="2021-10" db="EMBL/GenBank/DDBJ databases">
        <title>Streptomyces nigrumlapis sp.nov.,an antimicrobial producing actinobacterium isolated from Black Gobi rocks.</title>
        <authorList>
            <person name="Wen Y."/>
            <person name="Zhang W."/>
            <person name="Liu X.G."/>
        </authorList>
    </citation>
    <scope>NUCLEOTIDE SEQUENCE</scope>
    <source>
        <strain evidence="3">ST13-2-2</strain>
    </source>
</reference>
<dbReference type="NCBIfam" id="NF033542">
    <property type="entry name" value="transpos_IS110"/>
    <property type="match status" value="1"/>
</dbReference>
<dbReference type="PANTHER" id="PTHR33055">
    <property type="entry name" value="TRANSPOSASE FOR INSERTION SEQUENCE ELEMENT IS1111A"/>
    <property type="match status" value="1"/>
</dbReference>
<dbReference type="Pfam" id="PF01548">
    <property type="entry name" value="DEDD_Tnp_IS110"/>
    <property type="match status" value="1"/>
</dbReference>
<dbReference type="InterPro" id="IPR003346">
    <property type="entry name" value="Transposase_20"/>
</dbReference>
<proteinExistence type="predicted"/>
<sequence>MADQMSALDGSRRMATRFSGTLRPLIESCEASLVKDLTAECSSGHEAVVTVERSGRSSTAAGRVWVGIDAGKGHHWAVAVNAEGETVFSRKVINDETAILELIALACESAETVTWAVDISGRSSALLPALLIAHGQPVFYIPGRTVHRMSGAYRGEGKTDAKDALVIADTARMCRDLAPIRTEDDLVVALQLLTAHRADLIADRVRLINRLRDQLVGISPALERAFDYSASKGALVMLTEYQTPAAIRRIGAKRLTTWLERRKVRNAAVVAATAVEAAQAQHTAPPGQKRAAKLVCDLAHQLLALDERIKDNDREIRETFRLDERAEIIESLPGMGPILGAEFIAAVGDMAGYANPDRLAAAAGLAPVPRDSGRRTGNLHRPKRYNRRLRWLFYMSAQTAMMRPGPSRDYYLKKRAEGLIHTQAVLSLARRRVNVLWAMLRDKRLFTPVPPVTQTA</sequence>
<accession>A0ABY4MGM3</accession>
<dbReference type="EMBL" id="CP086322">
    <property type="protein sequence ID" value="UQA96810.1"/>
    <property type="molecule type" value="Genomic_DNA"/>
</dbReference>
<dbReference type="InterPro" id="IPR002525">
    <property type="entry name" value="Transp_IS110-like_N"/>
</dbReference>
<feature type="domain" description="Transposase IS110-like N-terminal" evidence="1">
    <location>
        <begin position="66"/>
        <end position="220"/>
    </location>
</feature>
<feature type="domain" description="Transposase IS116/IS110/IS902 C-terminal" evidence="2">
    <location>
        <begin position="326"/>
        <end position="411"/>
    </location>
</feature>
<dbReference type="InterPro" id="IPR047650">
    <property type="entry name" value="Transpos_IS110"/>
</dbReference>
<gene>
    <name evidence="3" type="ORF">K9S39_37475</name>
</gene>
<dbReference type="PANTHER" id="PTHR33055:SF3">
    <property type="entry name" value="PUTATIVE TRANSPOSASE FOR IS117-RELATED"/>
    <property type="match status" value="1"/>
</dbReference>